<comment type="caution">
    <text evidence="2">The sequence shown here is derived from an EMBL/GenBank/DDBJ whole genome shotgun (WGS) entry which is preliminary data.</text>
</comment>
<accession>A0A4U5P3V3</accession>
<protein>
    <submittedName>
        <fullName evidence="2">Uncharacterized protein</fullName>
    </submittedName>
</protein>
<dbReference type="AlphaFoldDB" id="A0A4U5P3V3"/>
<feature type="region of interest" description="Disordered" evidence="1">
    <location>
        <begin position="56"/>
        <end position="120"/>
    </location>
</feature>
<dbReference type="EMBL" id="RCHU01000838">
    <property type="protein sequence ID" value="TKR90876.1"/>
    <property type="molecule type" value="Genomic_DNA"/>
</dbReference>
<reference evidence="2" key="1">
    <citation type="submission" date="2018-10" db="EMBL/GenBank/DDBJ databases">
        <title>Population genomic analysis revealed the cold adaptation of white poplar.</title>
        <authorList>
            <person name="Liu Y.-J."/>
        </authorList>
    </citation>
    <scope>NUCLEOTIDE SEQUENCE [LARGE SCALE GENOMIC DNA]</scope>
    <source>
        <strain evidence="2">PAL-ZL1</strain>
    </source>
</reference>
<organism evidence="2">
    <name type="scientific">Populus alba</name>
    <name type="common">White poplar</name>
    <dbReference type="NCBI Taxonomy" id="43335"/>
    <lineage>
        <taxon>Eukaryota</taxon>
        <taxon>Viridiplantae</taxon>
        <taxon>Streptophyta</taxon>
        <taxon>Embryophyta</taxon>
        <taxon>Tracheophyta</taxon>
        <taxon>Spermatophyta</taxon>
        <taxon>Magnoliopsida</taxon>
        <taxon>eudicotyledons</taxon>
        <taxon>Gunneridae</taxon>
        <taxon>Pentapetalae</taxon>
        <taxon>rosids</taxon>
        <taxon>fabids</taxon>
        <taxon>Malpighiales</taxon>
        <taxon>Salicaceae</taxon>
        <taxon>Saliceae</taxon>
        <taxon>Populus</taxon>
    </lineage>
</organism>
<name>A0A4U5P3V3_POPAL</name>
<proteinExistence type="predicted"/>
<evidence type="ECO:0000256" key="1">
    <source>
        <dbReference type="SAM" id="MobiDB-lite"/>
    </source>
</evidence>
<feature type="compositionally biased region" description="Basic residues" evidence="1">
    <location>
        <begin position="85"/>
        <end position="95"/>
    </location>
</feature>
<evidence type="ECO:0000313" key="2">
    <source>
        <dbReference type="EMBL" id="TKR90876.1"/>
    </source>
</evidence>
<feature type="compositionally biased region" description="Basic and acidic residues" evidence="1">
    <location>
        <begin position="56"/>
        <end position="76"/>
    </location>
</feature>
<sequence>MGRIEDLEGADDASFEQLVEEIREAADWDETKTEDLLTEKIVAEFVSFHVKKAGKEAAARRLEGRDAETAEKRSRTMPDISPSKSHVHSLAKKRLQQGLLEGDSKKEEEAGKLNKQEGRN</sequence>
<gene>
    <name evidence="2" type="ORF">D5086_0000229620</name>
</gene>
<feature type="compositionally biased region" description="Basic and acidic residues" evidence="1">
    <location>
        <begin position="102"/>
        <end position="120"/>
    </location>
</feature>